<dbReference type="PANTHER" id="PTHR24359:SF1">
    <property type="entry name" value="INHIBITOR OF NUCLEAR FACTOR KAPPA-B KINASE EPSILON SUBUNIT HOMOLOG 1-RELATED"/>
    <property type="match status" value="1"/>
</dbReference>
<reference evidence="4 5" key="1">
    <citation type="journal article" date="2018" name="IMA Fungus">
        <title>IMA Genome-F 9: Draft genome sequence of Annulohypoxylon stygium, Aspergillus mulundensis, Berkeleyomyces basicola (syn. Thielaviopsis basicola), Ceratocystis smalleyi, two Cercospora beticola strains, Coleophoma cylindrospora, Fusarium fracticaudum, Phialophora cf. hyalina, and Morchella septimelata.</title>
        <authorList>
            <person name="Wingfield B.D."/>
            <person name="Bills G.F."/>
            <person name="Dong Y."/>
            <person name="Huang W."/>
            <person name="Nel W.J."/>
            <person name="Swalarsk-Parry B.S."/>
            <person name="Vaghefi N."/>
            <person name="Wilken P.M."/>
            <person name="An Z."/>
            <person name="de Beer Z.W."/>
            <person name="De Vos L."/>
            <person name="Chen L."/>
            <person name="Duong T.A."/>
            <person name="Gao Y."/>
            <person name="Hammerbacher A."/>
            <person name="Kikkert J.R."/>
            <person name="Li Y."/>
            <person name="Li H."/>
            <person name="Li K."/>
            <person name="Li Q."/>
            <person name="Liu X."/>
            <person name="Ma X."/>
            <person name="Naidoo K."/>
            <person name="Pethybridge S.J."/>
            <person name="Sun J."/>
            <person name="Steenkamp E.T."/>
            <person name="van der Nest M.A."/>
            <person name="van Wyk S."/>
            <person name="Wingfield M.J."/>
            <person name="Xiong C."/>
            <person name="Yue Q."/>
            <person name="Zhang X."/>
        </authorList>
    </citation>
    <scope>NUCLEOTIDE SEQUENCE [LARGE SCALE GENOMIC DNA]</scope>
    <source>
        <strain evidence="4 5">BP6252</strain>
    </source>
</reference>
<dbReference type="AlphaFoldDB" id="A0A3D8QGP6"/>
<dbReference type="InterPro" id="IPR011009">
    <property type="entry name" value="Kinase-like_dom_sf"/>
</dbReference>
<dbReference type="GO" id="GO:0005524">
    <property type="term" value="F:ATP binding"/>
    <property type="evidence" value="ECO:0007669"/>
    <property type="project" value="InterPro"/>
</dbReference>
<dbReference type="GO" id="GO:0004674">
    <property type="term" value="F:protein serine/threonine kinase activity"/>
    <property type="evidence" value="ECO:0007669"/>
    <property type="project" value="TreeGrafter"/>
</dbReference>
<comment type="caution">
    <text evidence="4">The sequence shown here is derived from an EMBL/GenBank/DDBJ whole genome shotgun (WGS) entry which is preliminary data.</text>
</comment>
<dbReference type="SMART" id="SM00220">
    <property type="entry name" value="S_TKc"/>
    <property type="match status" value="1"/>
</dbReference>
<protein>
    <recommendedName>
        <fullName evidence="6">Protein kinase domain-containing protein</fullName>
    </recommendedName>
</protein>
<keyword evidence="5" id="KW-1185">Reference proteome</keyword>
<feature type="domain" description="VWFA" evidence="3">
    <location>
        <begin position="728"/>
        <end position="926"/>
    </location>
</feature>
<evidence type="ECO:0008006" key="6">
    <source>
        <dbReference type="Google" id="ProtNLM"/>
    </source>
</evidence>
<dbReference type="OrthoDB" id="5986190at2759"/>
<feature type="domain" description="Protein kinase" evidence="2">
    <location>
        <begin position="185"/>
        <end position="549"/>
    </location>
</feature>
<accession>A0A3D8QGP6</accession>
<dbReference type="PANTHER" id="PTHR24359">
    <property type="entry name" value="SERINE/THREONINE-PROTEIN KINASE SBK1"/>
    <property type="match status" value="1"/>
</dbReference>
<evidence type="ECO:0000256" key="1">
    <source>
        <dbReference type="SAM" id="MobiDB-lite"/>
    </source>
</evidence>
<organism evidence="4 5">
    <name type="scientific">Coleophoma cylindrospora</name>
    <dbReference type="NCBI Taxonomy" id="1849047"/>
    <lineage>
        <taxon>Eukaryota</taxon>
        <taxon>Fungi</taxon>
        <taxon>Dikarya</taxon>
        <taxon>Ascomycota</taxon>
        <taxon>Pezizomycotina</taxon>
        <taxon>Leotiomycetes</taxon>
        <taxon>Helotiales</taxon>
        <taxon>Dermateaceae</taxon>
        <taxon>Coleophoma</taxon>
    </lineage>
</organism>
<feature type="compositionally biased region" description="Low complexity" evidence="1">
    <location>
        <begin position="1026"/>
        <end position="1043"/>
    </location>
</feature>
<dbReference type="SUPFAM" id="SSF53300">
    <property type="entry name" value="vWA-like"/>
    <property type="match status" value="1"/>
</dbReference>
<feature type="region of interest" description="Disordered" evidence="1">
    <location>
        <begin position="933"/>
        <end position="1055"/>
    </location>
</feature>
<feature type="compositionally biased region" description="Polar residues" evidence="1">
    <location>
        <begin position="975"/>
        <end position="1023"/>
    </location>
</feature>
<dbReference type="EMBL" id="PDLM01000015">
    <property type="protein sequence ID" value="RDW60992.1"/>
    <property type="molecule type" value="Genomic_DNA"/>
</dbReference>
<evidence type="ECO:0000259" key="2">
    <source>
        <dbReference type="PROSITE" id="PS50011"/>
    </source>
</evidence>
<evidence type="ECO:0000313" key="5">
    <source>
        <dbReference type="Proteomes" id="UP000256645"/>
    </source>
</evidence>
<dbReference type="Proteomes" id="UP000256645">
    <property type="component" value="Unassembled WGS sequence"/>
</dbReference>
<dbReference type="SUPFAM" id="SSF56112">
    <property type="entry name" value="Protein kinase-like (PK-like)"/>
    <property type="match status" value="1"/>
</dbReference>
<evidence type="ECO:0000313" key="4">
    <source>
        <dbReference type="EMBL" id="RDW60992.1"/>
    </source>
</evidence>
<name>A0A3D8QGP6_9HELO</name>
<evidence type="ECO:0000259" key="3">
    <source>
        <dbReference type="PROSITE" id="PS50234"/>
    </source>
</evidence>
<dbReference type="STRING" id="1849047.A0A3D8QGP6"/>
<dbReference type="Gene3D" id="1.10.510.10">
    <property type="entry name" value="Transferase(Phosphotransferase) domain 1"/>
    <property type="match status" value="1"/>
</dbReference>
<dbReference type="Pfam" id="PF00069">
    <property type="entry name" value="Pkinase"/>
    <property type="match status" value="1"/>
</dbReference>
<dbReference type="PROSITE" id="PS50234">
    <property type="entry name" value="VWFA"/>
    <property type="match status" value="1"/>
</dbReference>
<dbReference type="InterPro" id="IPR036465">
    <property type="entry name" value="vWFA_dom_sf"/>
</dbReference>
<feature type="region of interest" description="Disordered" evidence="1">
    <location>
        <begin position="896"/>
        <end position="916"/>
    </location>
</feature>
<dbReference type="PROSITE" id="PS50011">
    <property type="entry name" value="PROTEIN_KINASE_DOM"/>
    <property type="match status" value="1"/>
</dbReference>
<dbReference type="InterPro" id="IPR002035">
    <property type="entry name" value="VWF_A"/>
</dbReference>
<gene>
    <name evidence="4" type="ORF">BP6252_12375</name>
</gene>
<sequence>MATQEVAGCSAINDFHHVLQQLTMRAVCSREYVRVERLKDWLQSQRFEETTQLDHLLDDAYQGVYHDTYHDTEFHPVSSSRLCATGECRLLVFSILLALGSYKYLDHFLQQGIHDKQLPIGMDKLRKLLSNNEDLVTAFDEKQRSFCPEIIELEMDRAYAEEVVPIHKREIITCKGGTADLWQIEVLEEFVGPRLRAVVKDSKYDNPKDNLGYRYQFALKSFNKAEHKQYRSETNAFRGLREQDKMVRCLANYSHQNVPSSHNDETPQTTYNIVLEFGDLDLDDYFSARQPPVFETEVKAFWSDLFGVGAALQGLHNLKIGNGALVQEYHGLVSQYTASANLSNFNSWHADVKPENILSINGKFKLADPGFAHFAKKESNNDFPKAVIRGGTETYGAPEHRSSEIKAVYQSIDIWSFGCVLSMAATWVVLGYQGVRQFDHLRRKAVREFAQGQHRPRVLLEDTGLDLAEEESRDCFHNGHEVLPQVKSWHEYLRSAVRKSDKVTSRVLDLVDQRMLLSCATSRVSAAQLCVELSDVAKQASDNLDQSLLKLDKALVQSLLAFDDETPFKAASPVSHYRKGKSALIHPPLMKTTHRYGLLKSELDPEAPYVGQTVGPSFSENHYGNLSILGRKRPTSLDSGLGSSPPQLRTLRGIMEHSTSNSNQLMDYNRNSFVPTLARPLNPKKRSSKTPPQNVFQARAEIRRREERNFLKTTRKDHLLNRYFSKRDLMFLVDNGESMVDYWDEQTFLLETFIMKAAGQDEDGMDLFFTSGTVSVRNEKKFGKFKKAMENHDAVPKSGVHTDMRRSLGTIFREYLHDLEHKSGVKDLTIIVLTDGKWAGMIERDQEDSLSNKIANFVSTVVRKTNNLKDRPVSIEFVQFGNDYEASLRLRDLDQGIGRPGEAKVPDVIDTEPSSGDVNKMLLGSFVAEYDNNDEEDDDATAYGGSPVQLVESPDRLDDMPSPIRPSMHQAPSLPGQTWNTQQPVFDSHGSPVSRQSVHSLASHQPQLQGRTATGQTQISNEDFQPGRGSRPGGPSRSSGSRSLNLFSRHNSKGE</sequence>
<proteinExistence type="predicted"/>
<feature type="region of interest" description="Disordered" evidence="1">
    <location>
        <begin position="680"/>
        <end position="700"/>
    </location>
</feature>
<dbReference type="InterPro" id="IPR000719">
    <property type="entry name" value="Prot_kinase_dom"/>
</dbReference>